<dbReference type="GO" id="GO:0016787">
    <property type="term" value="F:hydrolase activity"/>
    <property type="evidence" value="ECO:0007669"/>
    <property type="project" value="UniProtKB-KW"/>
</dbReference>
<keyword evidence="1" id="KW-1277">Toxin-antitoxin system</keyword>
<evidence type="ECO:0000256" key="1">
    <source>
        <dbReference type="ARBA" id="ARBA00022649"/>
    </source>
</evidence>
<evidence type="ECO:0000313" key="5">
    <source>
        <dbReference type="EMBL" id="NCN64598.1"/>
    </source>
</evidence>
<dbReference type="GO" id="GO:0110001">
    <property type="term" value="C:toxin-antitoxin complex"/>
    <property type="evidence" value="ECO:0007669"/>
    <property type="project" value="InterPro"/>
</dbReference>
<reference evidence="5" key="1">
    <citation type="submission" date="2019-11" db="EMBL/GenBank/DDBJ databases">
        <title>Lipid analysis of CO2-rich subsurface aquifers suggests an autotrophy-based deep biosphere with lysolipids enriched in CPR bacteria.</title>
        <authorList>
            <person name="Probst A.J."/>
            <person name="Elling F.J."/>
            <person name="Castelle C.J."/>
            <person name="Zhu Q."/>
            <person name="Elvert M."/>
            <person name="Birarda G."/>
            <person name="Holman H.-Y."/>
            <person name="Lane K.R."/>
            <person name="Ladd B."/>
            <person name="Ryan M.C."/>
            <person name="Woyke T."/>
            <person name="Hinrichs K.-U."/>
            <person name="Banfield J.F."/>
        </authorList>
    </citation>
    <scope>NUCLEOTIDE SEQUENCE</scope>
    <source>
        <strain evidence="5">CG_2015-01_33_1645</strain>
        <strain evidence="6">CG_2015-04_33_537</strain>
    </source>
</reference>
<dbReference type="InterPro" id="IPR037038">
    <property type="entry name" value="HepT-like_sf"/>
</dbReference>
<evidence type="ECO:0000256" key="2">
    <source>
        <dbReference type="ARBA" id="ARBA00022722"/>
    </source>
</evidence>
<gene>
    <name evidence="6" type="ORF">GW779_00650</name>
    <name evidence="5" type="ORF">GW910_00755</name>
</gene>
<evidence type="ECO:0000256" key="4">
    <source>
        <dbReference type="ARBA" id="ARBA00024207"/>
    </source>
</evidence>
<organism evidence="5 7">
    <name type="scientific">Candidatus Altarchaeum hamiconexum</name>
    <dbReference type="NCBI Taxonomy" id="1803513"/>
    <lineage>
        <taxon>Archaea</taxon>
        <taxon>Candidatus Altarchaeota</taxon>
        <taxon>Candidatus Altiarchaeia</taxon>
        <taxon>Candidatus Altarchaeales</taxon>
        <taxon>Candidatus Altarchaeaceae</taxon>
        <taxon>Candidatus Altarchaeum</taxon>
    </lineage>
</organism>
<protein>
    <submittedName>
        <fullName evidence="5">DUF86 domain-containing protein</fullName>
    </submittedName>
</protein>
<accession>A0A8J7YW55</accession>
<comment type="similarity">
    <text evidence="4">Belongs to the HepT RNase toxin family.</text>
</comment>
<name>A0A8J7YW55_9ARCH</name>
<evidence type="ECO:0000256" key="3">
    <source>
        <dbReference type="ARBA" id="ARBA00022801"/>
    </source>
</evidence>
<dbReference type="AlphaFoldDB" id="A0A8J7YW55"/>
<comment type="caution">
    <text evidence="5">The sequence shown here is derived from an EMBL/GenBank/DDBJ whole genome shotgun (WGS) entry which is preliminary data.</text>
</comment>
<evidence type="ECO:0000313" key="6">
    <source>
        <dbReference type="EMBL" id="NCS90923.1"/>
    </source>
</evidence>
<dbReference type="EMBL" id="JAACVF010000017">
    <property type="protein sequence ID" value="NCN64598.1"/>
    <property type="molecule type" value="Genomic_DNA"/>
</dbReference>
<keyword evidence="2" id="KW-0540">Nuclease</keyword>
<keyword evidence="3" id="KW-0378">Hydrolase</keyword>
<dbReference type="GO" id="GO:0004540">
    <property type="term" value="F:RNA nuclease activity"/>
    <property type="evidence" value="ECO:0007669"/>
    <property type="project" value="InterPro"/>
</dbReference>
<dbReference type="Pfam" id="PF01934">
    <property type="entry name" value="HepT-like"/>
    <property type="match status" value="1"/>
</dbReference>
<dbReference type="Proteomes" id="UP000738826">
    <property type="component" value="Unassembled WGS sequence"/>
</dbReference>
<sequence>MNVAIECVTDIVAMLVRDTGKDVGDDYRDLEILKDENGIDIEMSGKLKKLSRMRNIIVHRYNRIEENLVLIPLNWVN</sequence>
<evidence type="ECO:0000313" key="7">
    <source>
        <dbReference type="Proteomes" id="UP000768163"/>
    </source>
</evidence>
<dbReference type="Proteomes" id="UP000768163">
    <property type="component" value="Unassembled WGS sequence"/>
</dbReference>
<dbReference type="Gene3D" id="1.20.120.580">
    <property type="entry name" value="bsu32300-like"/>
    <property type="match status" value="1"/>
</dbReference>
<dbReference type="InterPro" id="IPR008201">
    <property type="entry name" value="HepT-like"/>
</dbReference>
<proteinExistence type="inferred from homology"/>
<dbReference type="EMBL" id="JAACQH010000010">
    <property type="protein sequence ID" value="NCS90923.1"/>
    <property type="molecule type" value="Genomic_DNA"/>
</dbReference>